<gene>
    <name evidence="8" type="ORF">LPLAT_LOCUS4341</name>
</gene>
<organism evidence="8 9">
    <name type="scientific">Lasius platythorax</name>
    <dbReference type="NCBI Taxonomy" id="488582"/>
    <lineage>
        <taxon>Eukaryota</taxon>
        <taxon>Metazoa</taxon>
        <taxon>Ecdysozoa</taxon>
        <taxon>Arthropoda</taxon>
        <taxon>Hexapoda</taxon>
        <taxon>Insecta</taxon>
        <taxon>Pterygota</taxon>
        <taxon>Neoptera</taxon>
        <taxon>Endopterygota</taxon>
        <taxon>Hymenoptera</taxon>
        <taxon>Apocrita</taxon>
        <taxon>Aculeata</taxon>
        <taxon>Formicoidea</taxon>
        <taxon>Formicidae</taxon>
        <taxon>Formicinae</taxon>
        <taxon>Lasius</taxon>
        <taxon>Lasius</taxon>
    </lineage>
</organism>
<dbReference type="InterPro" id="IPR036866">
    <property type="entry name" value="RibonucZ/Hydroxyglut_hydro"/>
</dbReference>
<evidence type="ECO:0000256" key="5">
    <source>
        <dbReference type="ARBA" id="ARBA00044690"/>
    </source>
</evidence>
<dbReference type="Pfam" id="PF00753">
    <property type="entry name" value="Lactamase_B"/>
    <property type="match status" value="1"/>
</dbReference>
<comment type="subunit">
    <text evidence="2">Homodimer.</text>
</comment>
<keyword evidence="9" id="KW-1185">Reference proteome</keyword>
<comment type="catalytic activity">
    <reaction evidence="5">
        <text>a ribonucleotidyl-ribonucleotide-RNA + H2O = a 3'-end ribonucleotide-RNA + a 5'-end 5'-phospho-ribonucleoside-RNA + H(+)</text>
        <dbReference type="Rhea" id="RHEA:68096"/>
        <dbReference type="Rhea" id="RHEA-COMP:15179"/>
        <dbReference type="Rhea" id="RHEA-COMP:17355"/>
        <dbReference type="Rhea" id="RHEA-COMP:17428"/>
        <dbReference type="ChEBI" id="CHEBI:15377"/>
        <dbReference type="ChEBI" id="CHEBI:15378"/>
        <dbReference type="ChEBI" id="CHEBI:74896"/>
        <dbReference type="ChEBI" id="CHEBI:138282"/>
        <dbReference type="ChEBI" id="CHEBI:173118"/>
    </reaction>
    <physiologicalReaction direction="left-to-right" evidence="5">
        <dbReference type="Rhea" id="RHEA:68097"/>
    </physiologicalReaction>
</comment>
<dbReference type="EMBL" id="OZ034837">
    <property type="protein sequence ID" value="CAL1678506.1"/>
    <property type="molecule type" value="Genomic_DNA"/>
</dbReference>
<evidence type="ECO:0000256" key="1">
    <source>
        <dbReference type="ARBA" id="ARBA00004514"/>
    </source>
</evidence>
<dbReference type="InterPro" id="IPR039344">
    <property type="entry name" value="MBLAC1"/>
</dbReference>
<comment type="subcellular location">
    <subcellularLocation>
        <location evidence="1">Cytoplasm</location>
        <location evidence="1">Cytosol</location>
    </subcellularLocation>
</comment>
<dbReference type="Gene3D" id="3.60.15.10">
    <property type="entry name" value="Ribonuclease Z/Hydroxyacylglutathione hydrolase-like"/>
    <property type="match status" value="1"/>
</dbReference>
<reference evidence="8" key="1">
    <citation type="submission" date="2024-04" db="EMBL/GenBank/DDBJ databases">
        <authorList>
            <consortium name="Molecular Ecology Group"/>
        </authorList>
    </citation>
    <scope>NUCLEOTIDE SEQUENCE</scope>
</reference>
<evidence type="ECO:0000256" key="4">
    <source>
        <dbReference type="ARBA" id="ARBA00032988"/>
    </source>
</evidence>
<proteinExistence type="predicted"/>
<evidence type="ECO:0000256" key="6">
    <source>
        <dbReference type="ARBA" id="ARBA00045869"/>
    </source>
</evidence>
<dbReference type="GO" id="GO:0031123">
    <property type="term" value="P:RNA 3'-end processing"/>
    <property type="evidence" value="ECO:0007669"/>
    <property type="project" value="UniProtKB-ARBA"/>
</dbReference>
<dbReference type="Proteomes" id="UP001497644">
    <property type="component" value="Chromosome 14"/>
</dbReference>
<dbReference type="InterPro" id="IPR001279">
    <property type="entry name" value="Metallo-B-lactamas"/>
</dbReference>
<evidence type="ECO:0000259" key="7">
    <source>
        <dbReference type="SMART" id="SM00849"/>
    </source>
</evidence>
<dbReference type="SUPFAM" id="SSF56281">
    <property type="entry name" value="Metallo-hydrolase/oxidoreductase"/>
    <property type="match status" value="1"/>
</dbReference>
<comment type="function">
    <text evidence="6">Endoribonuclease that catalyzes the hydrolysis of histone-coding pre-mRNA 3'-end. Involved in histone pre-mRNA processing during the S-phase of the cell cycle, which is required for entering/progressing through S-phase. Cleaves histone pre-mRNA at a major and a minor cleavage site after the 5'-ACCCA-3' and the 5'-ACCCACA-3' sequence, respectively, and located downstream of the stem-loop. May require the presence of the HDE element located at the histone pre-RNA 3'-end to avoid non-specific cleavage.</text>
</comment>
<dbReference type="PANTHER" id="PTHR23200">
    <property type="entry name" value="METALLO-BETA-LACTAMASE DOMAIN-CONTAINING PROTEIN 1"/>
    <property type="match status" value="1"/>
</dbReference>
<dbReference type="AlphaFoldDB" id="A0AAV2NGL6"/>
<dbReference type="CDD" id="cd07711">
    <property type="entry name" value="MBLAC1-like_MBL-fold"/>
    <property type="match status" value="1"/>
</dbReference>
<evidence type="ECO:0000313" key="9">
    <source>
        <dbReference type="Proteomes" id="UP001497644"/>
    </source>
</evidence>
<evidence type="ECO:0000256" key="3">
    <source>
        <dbReference type="ARBA" id="ARBA00014856"/>
    </source>
</evidence>
<dbReference type="PANTHER" id="PTHR23200:SF48">
    <property type="entry name" value="METALLO-BETA-LACTAMASE DOMAIN-CONTAINING PROTEIN 1"/>
    <property type="match status" value="1"/>
</dbReference>
<dbReference type="GO" id="GO:0005829">
    <property type="term" value="C:cytosol"/>
    <property type="evidence" value="ECO:0007669"/>
    <property type="project" value="UniProtKB-SubCell"/>
</dbReference>
<name>A0AAV2NGL6_9HYME</name>
<accession>A0AAV2NGL6</accession>
<evidence type="ECO:0000256" key="2">
    <source>
        <dbReference type="ARBA" id="ARBA00011738"/>
    </source>
</evidence>
<evidence type="ECO:0000313" key="8">
    <source>
        <dbReference type="EMBL" id="CAL1678506.1"/>
    </source>
</evidence>
<feature type="domain" description="Metallo-beta-lactamase" evidence="7">
    <location>
        <begin position="23"/>
        <end position="192"/>
    </location>
</feature>
<dbReference type="SMART" id="SM00849">
    <property type="entry name" value="Lactamase_B"/>
    <property type="match status" value="1"/>
</dbReference>
<protein>
    <recommendedName>
        <fullName evidence="3">Metallo-beta-lactamase domain-containing protein 1</fullName>
    </recommendedName>
    <alternativeName>
        <fullName evidence="4">Endoribonuclease MBLAC1</fullName>
    </alternativeName>
</protein>
<sequence length="216" mass="23912">MLEVVVLFDGYSTELPNGRMDANCTCTLIKGTKLIIVDTMTAWDREKIVQALAQHNIEPENIDYVVCTHSHADHIGNNNLLTNATHIVGLSVQQGTIFYEDPRIPNEGYELCPGVKVIATPGHTAEDVTVLVDTMKDGKKTLFAVTGDLFENVNDILVPSIWKSVGRPELVKTQSVMRSRIVNLVDFIIPGHGSMFRVTHTLRELVNDQITGRDSS</sequence>